<feature type="compositionally biased region" description="Basic and acidic residues" evidence="1">
    <location>
        <begin position="150"/>
        <end position="182"/>
    </location>
</feature>
<evidence type="ECO:0000256" key="1">
    <source>
        <dbReference type="SAM" id="MobiDB-lite"/>
    </source>
</evidence>
<keyword evidence="3" id="KW-1185">Reference proteome</keyword>
<feature type="region of interest" description="Disordered" evidence="1">
    <location>
        <begin position="140"/>
        <end position="182"/>
    </location>
</feature>
<reference evidence="2" key="1">
    <citation type="submission" date="2020-10" db="EMBL/GenBank/DDBJ databases">
        <authorList>
            <person name="Han B."/>
            <person name="Lu T."/>
            <person name="Zhao Q."/>
            <person name="Huang X."/>
            <person name="Zhao Y."/>
        </authorList>
    </citation>
    <scope>NUCLEOTIDE SEQUENCE</scope>
</reference>
<organism evidence="2 3">
    <name type="scientific">Miscanthus lutarioriparius</name>
    <dbReference type="NCBI Taxonomy" id="422564"/>
    <lineage>
        <taxon>Eukaryota</taxon>
        <taxon>Viridiplantae</taxon>
        <taxon>Streptophyta</taxon>
        <taxon>Embryophyta</taxon>
        <taxon>Tracheophyta</taxon>
        <taxon>Spermatophyta</taxon>
        <taxon>Magnoliopsida</taxon>
        <taxon>Liliopsida</taxon>
        <taxon>Poales</taxon>
        <taxon>Poaceae</taxon>
        <taxon>PACMAD clade</taxon>
        <taxon>Panicoideae</taxon>
        <taxon>Andropogonodae</taxon>
        <taxon>Andropogoneae</taxon>
        <taxon>Saccharinae</taxon>
        <taxon>Miscanthus</taxon>
    </lineage>
</organism>
<protein>
    <submittedName>
        <fullName evidence="2">Uncharacterized protein</fullName>
    </submittedName>
</protein>
<evidence type="ECO:0000313" key="3">
    <source>
        <dbReference type="Proteomes" id="UP000604825"/>
    </source>
</evidence>
<sequence length="182" mass="20026">MQQLALSDAFPSPHQWRPAQQQHQSTRFREKKSTCRKGAHEPLARSRGDRIQMQEVDLRVDCAAGCGIAEIIPRRGCPAARDGEERGGGSTATAPTRGQSGQGNKSVLLQMREVDLRVDCAAGCTTAEVSMPRRRRGMIRGRAGRALGRGLRDLERRTDCGARHGGAREGDRGNHVHPQRRD</sequence>
<feature type="compositionally biased region" description="Basic and acidic residues" evidence="1">
    <location>
        <begin position="27"/>
        <end position="50"/>
    </location>
</feature>
<accession>A0A811QC70</accession>
<evidence type="ECO:0000313" key="2">
    <source>
        <dbReference type="EMBL" id="CAD6253704.1"/>
    </source>
</evidence>
<comment type="caution">
    <text evidence="2">The sequence shown here is derived from an EMBL/GenBank/DDBJ whole genome shotgun (WGS) entry which is preliminary data.</text>
</comment>
<proteinExistence type="predicted"/>
<dbReference type="Proteomes" id="UP000604825">
    <property type="component" value="Unassembled WGS sequence"/>
</dbReference>
<dbReference type="EMBL" id="CAJGYO010000009">
    <property type="protein sequence ID" value="CAD6253704.1"/>
    <property type="molecule type" value="Genomic_DNA"/>
</dbReference>
<feature type="compositionally biased region" description="Polar residues" evidence="1">
    <location>
        <begin position="91"/>
        <end position="104"/>
    </location>
</feature>
<feature type="region of interest" description="Disordered" evidence="1">
    <location>
        <begin position="1"/>
        <end position="50"/>
    </location>
</feature>
<name>A0A811QC70_9POAL</name>
<gene>
    <name evidence="2" type="ORF">NCGR_LOCUS37328</name>
</gene>
<feature type="region of interest" description="Disordered" evidence="1">
    <location>
        <begin position="78"/>
        <end position="104"/>
    </location>
</feature>
<dbReference type="AlphaFoldDB" id="A0A811QC70"/>